<feature type="compositionally biased region" description="Polar residues" evidence="1">
    <location>
        <begin position="1142"/>
        <end position="1152"/>
    </location>
</feature>
<dbReference type="PANTHER" id="PTHR31008:SF2">
    <property type="entry name" value="COP1-INTERACTING PROTEIN-LIKE PROTEIN"/>
    <property type="match status" value="1"/>
</dbReference>
<proteinExistence type="predicted"/>
<feature type="compositionally biased region" description="Polar residues" evidence="1">
    <location>
        <begin position="1035"/>
        <end position="1044"/>
    </location>
</feature>
<feature type="compositionally biased region" description="Low complexity" evidence="1">
    <location>
        <begin position="941"/>
        <end position="953"/>
    </location>
</feature>
<dbReference type="Proteomes" id="UP000326939">
    <property type="component" value="Chromosome 10"/>
</dbReference>
<gene>
    <name evidence="2" type="ORF">DKX38_015189</name>
</gene>
<feature type="region of interest" description="Disordered" evidence="1">
    <location>
        <begin position="1234"/>
        <end position="1253"/>
    </location>
</feature>
<feature type="compositionally biased region" description="Basic and acidic residues" evidence="1">
    <location>
        <begin position="861"/>
        <end position="880"/>
    </location>
</feature>
<feature type="region of interest" description="Disordered" evidence="1">
    <location>
        <begin position="789"/>
        <end position="900"/>
    </location>
</feature>
<feature type="compositionally biased region" description="Polar residues" evidence="1">
    <location>
        <begin position="964"/>
        <end position="1028"/>
    </location>
</feature>
<reference evidence="3" key="1">
    <citation type="journal article" date="2019" name="Gigascience">
        <title>De novo genome assembly of the endangered Acer yangbiense, a plant species with extremely small populations endemic to Yunnan Province, China.</title>
        <authorList>
            <person name="Yang J."/>
            <person name="Wariss H.M."/>
            <person name="Tao L."/>
            <person name="Zhang R."/>
            <person name="Yun Q."/>
            <person name="Hollingsworth P."/>
            <person name="Dao Z."/>
            <person name="Luo G."/>
            <person name="Guo H."/>
            <person name="Ma Y."/>
            <person name="Sun W."/>
        </authorList>
    </citation>
    <scope>NUCLEOTIDE SEQUENCE [LARGE SCALE GENOMIC DNA]</scope>
    <source>
        <strain evidence="3">cv. br00</strain>
    </source>
</reference>
<feature type="region of interest" description="Disordered" evidence="1">
    <location>
        <begin position="1378"/>
        <end position="1415"/>
    </location>
</feature>
<accession>A0A5N5L6J1</accession>
<feature type="compositionally biased region" description="Basic residues" evidence="1">
    <location>
        <begin position="507"/>
        <end position="522"/>
    </location>
</feature>
<protein>
    <recommendedName>
        <fullName evidence="4">COP1-interacting protein 7</fullName>
    </recommendedName>
</protein>
<feature type="compositionally biased region" description="Polar residues" evidence="1">
    <location>
        <begin position="797"/>
        <end position="812"/>
    </location>
</feature>
<feature type="region of interest" description="Disordered" evidence="1">
    <location>
        <begin position="452"/>
        <end position="593"/>
    </location>
</feature>
<organism evidence="2 3">
    <name type="scientific">Salix brachista</name>
    <dbReference type="NCBI Taxonomy" id="2182728"/>
    <lineage>
        <taxon>Eukaryota</taxon>
        <taxon>Viridiplantae</taxon>
        <taxon>Streptophyta</taxon>
        <taxon>Embryophyta</taxon>
        <taxon>Tracheophyta</taxon>
        <taxon>Spermatophyta</taxon>
        <taxon>Magnoliopsida</taxon>
        <taxon>eudicotyledons</taxon>
        <taxon>Gunneridae</taxon>
        <taxon>Pentapetalae</taxon>
        <taxon>rosids</taxon>
        <taxon>fabids</taxon>
        <taxon>Malpighiales</taxon>
        <taxon>Salicaceae</taxon>
        <taxon>Saliceae</taxon>
        <taxon>Salix</taxon>
    </lineage>
</organism>
<feature type="region of interest" description="Disordered" evidence="1">
    <location>
        <begin position="914"/>
        <end position="1159"/>
    </location>
</feature>
<comment type="caution">
    <text evidence="2">The sequence shown here is derived from an EMBL/GenBank/DDBJ whole genome shotgun (WGS) entry which is preliminary data.</text>
</comment>
<dbReference type="PANTHER" id="PTHR31008">
    <property type="entry name" value="COP1-INTERACTING PROTEIN-RELATED"/>
    <property type="match status" value="1"/>
</dbReference>
<feature type="compositionally biased region" description="Low complexity" evidence="1">
    <location>
        <begin position="534"/>
        <end position="551"/>
    </location>
</feature>
<evidence type="ECO:0000313" key="2">
    <source>
        <dbReference type="EMBL" id="KAB5537656.1"/>
    </source>
</evidence>
<feature type="compositionally biased region" description="Polar residues" evidence="1">
    <location>
        <begin position="1378"/>
        <end position="1393"/>
    </location>
</feature>
<feature type="compositionally biased region" description="Basic and acidic residues" evidence="1">
    <location>
        <begin position="1234"/>
        <end position="1252"/>
    </location>
</feature>
<evidence type="ECO:0000256" key="1">
    <source>
        <dbReference type="SAM" id="MobiDB-lite"/>
    </source>
</evidence>
<keyword evidence="3" id="KW-1185">Reference proteome</keyword>
<feature type="compositionally biased region" description="Basic and acidic residues" evidence="1">
    <location>
        <begin position="914"/>
        <end position="937"/>
    </location>
</feature>
<feature type="compositionally biased region" description="Basic and acidic residues" evidence="1">
    <location>
        <begin position="1050"/>
        <end position="1063"/>
    </location>
</feature>
<evidence type="ECO:0000313" key="3">
    <source>
        <dbReference type="Proteomes" id="UP000326939"/>
    </source>
</evidence>
<name>A0A5N5L6J1_9ROSI</name>
<feature type="compositionally biased region" description="Basic residues" evidence="1">
    <location>
        <begin position="567"/>
        <end position="582"/>
    </location>
</feature>
<sequence>MKSSTRLDSAIFQLTPTRTRCDLIICVNGKKEKIASGLVQPFLDHLKTAQDQLAKGGYSIILEPGTDAAWFTKGTFERFVRFVSTPEVLERVYNLESEILQIEKGIAIQSNNDIGLSSVEDNRAKPAECIEGSRPITDSSEEKAIVLYKPGSHPPEANGLTVQEGNSKYYHIHFNSLLQISSSLSSTHGFQDMCQEANLIADSTVQARVLIKYCFWFLYTRVQLLKVLETRKTSLQKEQGMAFARAVAAGFDIDHMAHLMSFAESFGAVRLMDACVRFMELWKRKHETGQWVEIEAAEMSGMNAPGIILSDTINKSWPETPDSNRKAGVDPNAGMSLNARRCNKSDLRNPLKEAHGHLVTFLRAHGYALSKIGGILSSAMPPQNIRICIDERPPTDQQPSPGQQEYFQGQFLHPMFPPWPIHSPPGAVPVFPGYPMQGIPYYQNYPGNNPVFQPPYPSAEDPKIHAGQRMRQRRHSMDSSNEPEAWEVGALRTGSQDEAELKETSRARGRGRKGSRSGKKKSGTVVIRNLNYITSKTQDSSGSESQSASGSENDKEDEVLSDTAPNVKHRNSLRSLKRKGSHTKSTDELNLSDMAGTSYGKEDGGHWTAFQNYLLKDADEAERAVDQGMFAMEKNVQARRQNTMCDDPLVFDGRDPVDNQEGDVTVMQKISGNLTRMTKASKDELLLSRKMGQPNDDRRFINGQMDLESAEIDGRRGRYRMNANDDFIIHGQENRSGYRSSASDPRALNGFETAKNDLDKRSSINIDDDSYIVSLRSMSLDQVGNEGRNTIDVESEFPSTVQRTESLSNRSQVKYEPDDLSLMPERGTEKGSIGYDPALDYEMQALPHKKNKEVVAGQGSKKSEKDRKSKPIPDTSDRKKTAGPIRKGKPSKLSPLDEAKARAERLRTFKADLQKIKKEKEEEEIKRLEGLKLERQKRIAARGSSTTAQTASQRTRKQLPIKLSPSSQRGSKFSDSEPGSSSPLQRFSIKTVSAGSVDSQKVSRSSKLSTGTTSTAGNRLTQSVSSLSEPKKENSGVTPDSKASMTRIRRLSEPKISSRDHTSSIKPQNTDSVSKPKLSSGADSKKISALMNHDKSKVASLPELKTKTTKRHEVAPGNSAAKEISQKMNKSKSISTSKSTELKQNGNKISHQSDGDDNPIIEKTVVLECEKPSIPSVHASEQKIEVQDGHSNNYKIVEKTETVVDYAAIRAPVSPLTMDAIDRNHIEHQLPNHPRAHEAASEHASHSEKELPKLSSTHIAEKPYHSPYARVSFMEDHCTENSEHGKATPASLQTHSAGAETIKVHVSDLKSLKLEQIPEASVKPQTKESSKGFRRLLKFGRKSHTAGECNVESDNVSLNGSEMDDNAASSSEVHTLKNLISQDETPTAGSNQKTSRHFSLLSPFRSKSGEKKMTT</sequence>
<evidence type="ECO:0008006" key="4">
    <source>
        <dbReference type="Google" id="ProtNLM"/>
    </source>
</evidence>
<feature type="compositionally biased region" description="Polar residues" evidence="1">
    <location>
        <begin position="1064"/>
        <end position="1073"/>
    </location>
</feature>
<dbReference type="EMBL" id="VDCV01000010">
    <property type="protein sequence ID" value="KAB5537656.1"/>
    <property type="molecule type" value="Genomic_DNA"/>
</dbReference>